<organism evidence="1 2">
    <name type="scientific">Halopenitus malekzadehii</name>
    <dbReference type="NCBI Taxonomy" id="1267564"/>
    <lineage>
        <taxon>Archaea</taxon>
        <taxon>Methanobacteriati</taxon>
        <taxon>Methanobacteriota</taxon>
        <taxon>Stenosarchaea group</taxon>
        <taxon>Halobacteria</taxon>
        <taxon>Halobacteriales</taxon>
        <taxon>Haloferacaceae</taxon>
        <taxon>Halopenitus</taxon>
    </lineage>
</organism>
<gene>
    <name evidence="1" type="ORF">SAMN05192561_11819</name>
</gene>
<dbReference type="EMBL" id="FNWU01000018">
    <property type="protein sequence ID" value="SEH64189.1"/>
    <property type="molecule type" value="Genomic_DNA"/>
</dbReference>
<accession>A0A1H6JUB6</accession>
<keyword evidence="2" id="KW-1185">Reference proteome</keyword>
<proteinExistence type="predicted"/>
<evidence type="ECO:0000313" key="2">
    <source>
        <dbReference type="Proteomes" id="UP000199215"/>
    </source>
</evidence>
<reference evidence="1 2" key="1">
    <citation type="submission" date="2016-10" db="EMBL/GenBank/DDBJ databases">
        <authorList>
            <person name="de Groot N.N."/>
        </authorList>
    </citation>
    <scope>NUCLEOTIDE SEQUENCE [LARGE SCALE GENOMIC DNA]</scope>
    <source>
        <strain evidence="1 2">IBRC-M10418</strain>
    </source>
</reference>
<sequence>MAIVSVEKGNTLIEESAHMENRFDFYVRHSKGHYRWIMVMNDSIHIVSMSINGSMDCRFAVSFGILIVENIAIEIHRDDLVSLNDGCTPI</sequence>
<dbReference type="Proteomes" id="UP000199215">
    <property type="component" value="Unassembled WGS sequence"/>
</dbReference>
<dbReference type="AlphaFoldDB" id="A0A1H6JUB6"/>
<name>A0A1H6JUB6_9EURY</name>
<evidence type="ECO:0000313" key="1">
    <source>
        <dbReference type="EMBL" id="SEH64189.1"/>
    </source>
</evidence>
<protein>
    <submittedName>
        <fullName evidence="1">Uncharacterized protein</fullName>
    </submittedName>
</protein>